<keyword evidence="3" id="KW-0732">Signal</keyword>
<dbReference type="PROSITE" id="PS00673">
    <property type="entry name" value="V8_SER"/>
    <property type="match status" value="1"/>
</dbReference>
<gene>
    <name evidence="7" type="ORF">LOD99_8251</name>
</gene>
<dbReference type="EC" id="3.4.21.-" evidence="6"/>
<dbReference type="GO" id="GO:0008237">
    <property type="term" value="F:metallopeptidase activity"/>
    <property type="evidence" value="ECO:0007669"/>
    <property type="project" value="UniProtKB-KW"/>
</dbReference>
<proteinExistence type="inferred from homology"/>
<dbReference type="GO" id="GO:0006508">
    <property type="term" value="P:proteolysis"/>
    <property type="evidence" value="ECO:0007669"/>
    <property type="project" value="UniProtKB-KW"/>
</dbReference>
<dbReference type="PANTHER" id="PTHR15462">
    <property type="entry name" value="SERINE PROTEASE"/>
    <property type="match status" value="1"/>
</dbReference>
<dbReference type="Proteomes" id="UP001165289">
    <property type="component" value="Unassembled WGS sequence"/>
</dbReference>
<dbReference type="InterPro" id="IPR009003">
    <property type="entry name" value="Peptidase_S1_PA"/>
</dbReference>
<comment type="similarity">
    <text evidence="1 6">Belongs to the peptidase S1B family.</text>
</comment>
<keyword evidence="8" id="KW-1185">Reference proteome</keyword>
<dbReference type="InterPro" id="IPR043504">
    <property type="entry name" value="Peptidase_S1_PA_chymotrypsin"/>
</dbReference>
<comment type="caution">
    <text evidence="7">The sequence shown here is derived from an EMBL/GenBank/DDBJ whole genome shotgun (WGS) entry which is preliminary data.</text>
</comment>
<accession>A0AAV7JHZ5</accession>
<evidence type="ECO:0000256" key="1">
    <source>
        <dbReference type="ARBA" id="ARBA00008764"/>
    </source>
</evidence>
<keyword evidence="2 6" id="KW-0645">Protease</keyword>
<dbReference type="Gene3D" id="2.40.10.10">
    <property type="entry name" value="Trypsin-like serine proteases"/>
    <property type="match status" value="1"/>
</dbReference>
<evidence type="ECO:0000256" key="4">
    <source>
        <dbReference type="ARBA" id="ARBA00022801"/>
    </source>
</evidence>
<evidence type="ECO:0000256" key="2">
    <source>
        <dbReference type="ARBA" id="ARBA00022670"/>
    </source>
</evidence>
<dbReference type="InterPro" id="IPR008256">
    <property type="entry name" value="Peptidase_S1B"/>
</dbReference>
<keyword evidence="4 6" id="KW-0378">Hydrolase</keyword>
<dbReference type="PANTHER" id="PTHR15462:SF8">
    <property type="entry name" value="SERINE PROTEASE"/>
    <property type="match status" value="1"/>
</dbReference>
<protein>
    <recommendedName>
        <fullName evidence="6">Serine protease</fullName>
        <ecNumber evidence="6">3.4.21.-</ecNumber>
    </recommendedName>
</protein>
<dbReference type="EMBL" id="JAKMXF010000333">
    <property type="protein sequence ID" value="KAI6648049.1"/>
    <property type="molecule type" value="Genomic_DNA"/>
</dbReference>
<evidence type="ECO:0000256" key="5">
    <source>
        <dbReference type="ARBA" id="ARBA00022825"/>
    </source>
</evidence>
<keyword evidence="7" id="KW-0482">Metalloprotease</keyword>
<dbReference type="InterPro" id="IPR000126">
    <property type="entry name" value="V8_ser_AS"/>
</dbReference>
<dbReference type="PRINTS" id="PR00839">
    <property type="entry name" value="V8PROTEASE"/>
</dbReference>
<evidence type="ECO:0000313" key="8">
    <source>
        <dbReference type="Proteomes" id="UP001165289"/>
    </source>
</evidence>
<dbReference type="InterPro" id="IPR050966">
    <property type="entry name" value="Glutamyl_endopeptidase"/>
</dbReference>
<reference evidence="7 8" key="1">
    <citation type="journal article" date="2023" name="BMC Biol.">
        <title>The compact genome of the sponge Oopsacas minuta (Hexactinellida) is lacking key metazoan core genes.</title>
        <authorList>
            <person name="Santini S."/>
            <person name="Schenkelaars Q."/>
            <person name="Jourda C."/>
            <person name="Duchesne M."/>
            <person name="Belahbib H."/>
            <person name="Rocher C."/>
            <person name="Selva M."/>
            <person name="Riesgo A."/>
            <person name="Vervoort M."/>
            <person name="Leys S.P."/>
            <person name="Kodjabachian L."/>
            <person name="Le Bivic A."/>
            <person name="Borchiellini C."/>
            <person name="Claverie J.M."/>
            <person name="Renard E."/>
        </authorList>
    </citation>
    <scope>NUCLEOTIDE SEQUENCE [LARGE SCALE GENOMIC DNA]</scope>
    <source>
        <strain evidence="7">SPO-2</strain>
    </source>
</reference>
<dbReference type="GO" id="GO:0008236">
    <property type="term" value="F:serine-type peptidase activity"/>
    <property type="evidence" value="ECO:0007669"/>
    <property type="project" value="UniProtKB-KW"/>
</dbReference>
<dbReference type="SUPFAM" id="SSF50494">
    <property type="entry name" value="Trypsin-like serine proteases"/>
    <property type="match status" value="1"/>
</dbReference>
<evidence type="ECO:0000256" key="6">
    <source>
        <dbReference type="RuleBase" id="RU004296"/>
    </source>
</evidence>
<organism evidence="7 8">
    <name type="scientific">Oopsacas minuta</name>
    <dbReference type="NCBI Taxonomy" id="111878"/>
    <lineage>
        <taxon>Eukaryota</taxon>
        <taxon>Metazoa</taxon>
        <taxon>Porifera</taxon>
        <taxon>Hexactinellida</taxon>
        <taxon>Hexasterophora</taxon>
        <taxon>Lyssacinosida</taxon>
        <taxon>Leucopsacidae</taxon>
        <taxon>Oopsacas</taxon>
    </lineage>
</organism>
<evidence type="ECO:0000313" key="7">
    <source>
        <dbReference type="EMBL" id="KAI6648049.1"/>
    </source>
</evidence>
<name>A0AAV7JHZ5_9METZ</name>
<keyword evidence="5 6" id="KW-0720">Serine protease</keyword>
<evidence type="ECO:0000256" key="3">
    <source>
        <dbReference type="ARBA" id="ARBA00022729"/>
    </source>
</evidence>
<sequence>MLVVTSGHCTYVNNNYAKKILVTFPNQGTVTAFAKDLYASPEYIATGNPDFDYGLILLAGNSDDGFGWTSIIQDSELDARLVTNCGYPGDKPRAILWITGGPIHSFTPKRIYYMNDTAGGQSGSPVYTWCGGYWTVLGVHSYWLSQLSG</sequence>
<dbReference type="AlphaFoldDB" id="A0AAV7JHZ5"/>